<dbReference type="PROSITE" id="PS00839">
    <property type="entry name" value="SUMT_1"/>
    <property type="match status" value="1"/>
</dbReference>
<sequence>MVQSDIGHVFLIGAGPGDPELITVKGLRCLHAAEVILYDRLVAPELLEEAPPSALRIFVGKQPQHHTLKQHEINALLIKYAREGKVVARLKGGDPYVFGRGGEEALALREAGISFEVIPGITSAIAVPAAAGIPVTHRDYASSLTIVTGHEARGGDEAPAIDWEALAKLGGTIVVLMGVRALPRFTQQMLEAGMNPQTPAAIIQEGTTSRQRVLVATLESIALQALEQDITSPALTIIGEVVSLAHELHAITALPSVQGLLLSRAS</sequence>
<evidence type="ECO:0000256" key="3">
    <source>
        <dbReference type="ARBA" id="ARBA00022679"/>
    </source>
</evidence>
<dbReference type="PROSITE" id="PS00840">
    <property type="entry name" value="SUMT_2"/>
    <property type="match status" value="1"/>
</dbReference>
<dbReference type="PANTHER" id="PTHR45790">
    <property type="entry name" value="SIROHEME SYNTHASE-RELATED"/>
    <property type="match status" value="1"/>
</dbReference>
<comment type="caution">
    <text evidence="8">The sequence shown here is derived from an EMBL/GenBank/DDBJ whole genome shotgun (WGS) entry which is preliminary data.</text>
</comment>
<organism evidence="8 9">
    <name type="scientific">Ktedonobacter robiniae</name>
    <dbReference type="NCBI Taxonomy" id="2778365"/>
    <lineage>
        <taxon>Bacteria</taxon>
        <taxon>Bacillati</taxon>
        <taxon>Chloroflexota</taxon>
        <taxon>Ktedonobacteria</taxon>
        <taxon>Ktedonobacterales</taxon>
        <taxon>Ktedonobacteraceae</taxon>
        <taxon>Ktedonobacter</taxon>
    </lineage>
</organism>
<keyword evidence="3 6" id="KW-0808">Transferase</keyword>
<evidence type="ECO:0000256" key="4">
    <source>
        <dbReference type="ARBA" id="ARBA00022691"/>
    </source>
</evidence>
<dbReference type="RefSeq" id="WP_201371004.1">
    <property type="nucleotide sequence ID" value="NZ_BNJG01000001.1"/>
</dbReference>
<accession>A0ABQ3UNK3</accession>
<dbReference type="Pfam" id="PF00590">
    <property type="entry name" value="TP_methylase"/>
    <property type="match status" value="1"/>
</dbReference>
<dbReference type="PANTHER" id="PTHR45790:SF3">
    <property type="entry name" value="S-ADENOSYL-L-METHIONINE-DEPENDENT UROPORPHYRINOGEN III METHYLTRANSFERASE, CHLOROPLASTIC"/>
    <property type="match status" value="1"/>
</dbReference>
<evidence type="ECO:0000256" key="2">
    <source>
        <dbReference type="ARBA" id="ARBA00022603"/>
    </source>
</evidence>
<dbReference type="Gene3D" id="3.30.950.10">
    <property type="entry name" value="Methyltransferase, Cobalt-precorrin-4 Transmethylase, Domain 2"/>
    <property type="match status" value="1"/>
</dbReference>
<dbReference type="InterPro" id="IPR000878">
    <property type="entry name" value="4pyrrol_Mease"/>
</dbReference>
<dbReference type="InterPro" id="IPR035996">
    <property type="entry name" value="4pyrrol_Methylase_sf"/>
</dbReference>
<keyword evidence="5" id="KW-0627">Porphyrin biosynthesis</keyword>
<dbReference type="InterPro" id="IPR014776">
    <property type="entry name" value="4pyrrole_Mease_sub2"/>
</dbReference>
<evidence type="ECO:0000256" key="1">
    <source>
        <dbReference type="ARBA" id="ARBA00012162"/>
    </source>
</evidence>
<protein>
    <recommendedName>
        <fullName evidence="1">uroporphyrinogen-III C-methyltransferase</fullName>
        <ecNumber evidence="1">2.1.1.107</ecNumber>
    </recommendedName>
</protein>
<feature type="domain" description="Tetrapyrrole methylase" evidence="7">
    <location>
        <begin position="9"/>
        <end position="221"/>
    </location>
</feature>
<gene>
    <name evidence="8" type="ORF">KSB_27450</name>
</gene>
<keyword evidence="9" id="KW-1185">Reference proteome</keyword>
<dbReference type="SUPFAM" id="SSF53790">
    <property type="entry name" value="Tetrapyrrole methylase"/>
    <property type="match status" value="1"/>
</dbReference>
<dbReference type="CDD" id="cd11642">
    <property type="entry name" value="SUMT"/>
    <property type="match status" value="1"/>
</dbReference>
<dbReference type="EMBL" id="BNJG01000001">
    <property type="protein sequence ID" value="GHO54270.1"/>
    <property type="molecule type" value="Genomic_DNA"/>
</dbReference>
<dbReference type="NCBIfam" id="TIGR01469">
    <property type="entry name" value="cobA_cysG_Cterm"/>
    <property type="match status" value="1"/>
</dbReference>
<dbReference type="InterPro" id="IPR014777">
    <property type="entry name" value="4pyrrole_Mease_sub1"/>
</dbReference>
<evidence type="ECO:0000313" key="9">
    <source>
        <dbReference type="Proteomes" id="UP000654345"/>
    </source>
</evidence>
<reference evidence="8 9" key="1">
    <citation type="journal article" date="2021" name="Int. J. Syst. Evol. Microbiol.">
        <title>Reticulibacter mediterranei gen. nov., sp. nov., within the new family Reticulibacteraceae fam. nov., and Ktedonospora formicarum gen. nov., sp. nov., Ktedonobacter robiniae sp. nov., Dictyobacter formicarum sp. nov. and Dictyobacter arantiisoli sp. nov., belonging to the class Ktedonobacteria.</title>
        <authorList>
            <person name="Yabe S."/>
            <person name="Zheng Y."/>
            <person name="Wang C.M."/>
            <person name="Sakai Y."/>
            <person name="Abe K."/>
            <person name="Yokota A."/>
            <person name="Donadio S."/>
            <person name="Cavaletti L."/>
            <person name="Monciardini P."/>
        </authorList>
    </citation>
    <scope>NUCLEOTIDE SEQUENCE [LARGE SCALE GENOMIC DNA]</scope>
    <source>
        <strain evidence="8 9">SOSP1-30</strain>
    </source>
</reference>
<evidence type="ECO:0000256" key="5">
    <source>
        <dbReference type="ARBA" id="ARBA00023244"/>
    </source>
</evidence>
<dbReference type="EC" id="2.1.1.107" evidence="1"/>
<keyword evidence="2 6" id="KW-0489">Methyltransferase</keyword>
<evidence type="ECO:0000256" key="6">
    <source>
        <dbReference type="RuleBase" id="RU003960"/>
    </source>
</evidence>
<dbReference type="Gene3D" id="3.40.1010.10">
    <property type="entry name" value="Cobalt-precorrin-4 Transmethylase, Domain 1"/>
    <property type="match status" value="1"/>
</dbReference>
<proteinExistence type="inferred from homology"/>
<evidence type="ECO:0000259" key="7">
    <source>
        <dbReference type="Pfam" id="PF00590"/>
    </source>
</evidence>
<dbReference type="InterPro" id="IPR003043">
    <property type="entry name" value="Uropor_MeTrfase_CS"/>
</dbReference>
<dbReference type="InterPro" id="IPR006366">
    <property type="entry name" value="CobA/CysG_C"/>
</dbReference>
<dbReference type="NCBIfam" id="NF004790">
    <property type="entry name" value="PRK06136.1"/>
    <property type="match status" value="1"/>
</dbReference>
<keyword evidence="4" id="KW-0949">S-adenosyl-L-methionine</keyword>
<evidence type="ECO:0000313" key="8">
    <source>
        <dbReference type="EMBL" id="GHO54270.1"/>
    </source>
</evidence>
<dbReference type="Proteomes" id="UP000654345">
    <property type="component" value="Unassembled WGS sequence"/>
</dbReference>
<comment type="similarity">
    <text evidence="6">Belongs to the precorrin methyltransferase family.</text>
</comment>
<name>A0ABQ3UNK3_9CHLR</name>
<dbReference type="InterPro" id="IPR050161">
    <property type="entry name" value="Siro_Cobalamin_biosynth"/>
</dbReference>